<dbReference type="InterPro" id="IPR011032">
    <property type="entry name" value="GroES-like_sf"/>
</dbReference>
<dbReference type="Pfam" id="PF13602">
    <property type="entry name" value="ADH_zinc_N_2"/>
    <property type="match status" value="1"/>
</dbReference>
<evidence type="ECO:0000256" key="4">
    <source>
        <dbReference type="ARBA" id="ARBA00022857"/>
    </source>
</evidence>
<sequence>MRAVVLRELGEPEVLKVEEIPEPAIENPTEIKIRIMAAGVNPIDTKLRQRGVFTDDGLPAVLGCDGAGLVVECGESVTHFRPGDEVWYCNGGLGGLQGNYAEFAVLDETVCCRKPASLDFAHAAAGPLVLITAWEAIFGRGRMTDGMSLLVHAGAGGVGHVAIQLAKQAGIRVLTTVSSQEKQEFVRELGADDVINYRQGGFVDEVMRLTDGRGVDMVLDSVGGPVFSDSIAATAHYGDLVTLLDPGNGIEWKEARTRNLRIGFTLMLTPMLRHLPQARINQVAILSDCAEMIDSGCLKIAVNRILPFEKVVEAHQLIEEGGMIGKLVLSPEAEIDR</sequence>
<evidence type="ECO:0000313" key="7">
    <source>
        <dbReference type="EMBL" id="MCG7940483.1"/>
    </source>
</evidence>
<keyword evidence="5" id="KW-0694">RNA-binding</keyword>
<dbReference type="CDD" id="cd08272">
    <property type="entry name" value="MDR6"/>
    <property type="match status" value="1"/>
</dbReference>
<dbReference type="GO" id="GO:0003723">
    <property type="term" value="F:RNA binding"/>
    <property type="evidence" value="ECO:0007669"/>
    <property type="project" value="UniProtKB-KW"/>
</dbReference>
<dbReference type="SMART" id="SM00829">
    <property type="entry name" value="PKS_ER"/>
    <property type="match status" value="1"/>
</dbReference>
<dbReference type="Gene3D" id="3.40.50.720">
    <property type="entry name" value="NAD(P)-binding Rossmann-like Domain"/>
    <property type="match status" value="1"/>
</dbReference>
<gene>
    <name evidence="7" type="ORF">JAZ04_16740</name>
</gene>
<feature type="domain" description="Enoyl reductase (ER)" evidence="6">
    <location>
        <begin position="10"/>
        <end position="329"/>
    </location>
</feature>
<comment type="subcellular location">
    <subcellularLocation>
        <location evidence="1">Cytoplasm</location>
    </subcellularLocation>
</comment>
<dbReference type="PROSITE" id="PS01162">
    <property type="entry name" value="QOR_ZETA_CRYSTAL"/>
    <property type="match status" value="1"/>
</dbReference>
<dbReference type="PANTHER" id="PTHR44154">
    <property type="entry name" value="QUINONE OXIDOREDUCTASE"/>
    <property type="match status" value="1"/>
</dbReference>
<reference evidence="7" key="1">
    <citation type="journal article" date="2021" name="Proc. Natl. Acad. Sci. U.S.A.">
        <title>Global biogeography of chemosynthetic symbionts reveals both localized and globally distributed symbiont groups. .</title>
        <authorList>
            <person name="Osvatic J.T."/>
            <person name="Wilkins L.G.E."/>
            <person name="Leibrecht L."/>
            <person name="Leray M."/>
            <person name="Zauner S."/>
            <person name="Polzin J."/>
            <person name="Camacho Y."/>
            <person name="Gros O."/>
            <person name="van Gils J.A."/>
            <person name="Eisen J.A."/>
            <person name="Petersen J.M."/>
            <person name="Yuen B."/>
        </authorList>
    </citation>
    <scope>NUCLEOTIDE SEQUENCE</scope>
    <source>
        <strain evidence="7">MAGL173</strain>
    </source>
</reference>
<proteinExistence type="predicted"/>
<name>A0A9E4K7C8_9GAMM</name>
<evidence type="ECO:0000256" key="5">
    <source>
        <dbReference type="ARBA" id="ARBA00022884"/>
    </source>
</evidence>
<dbReference type="SUPFAM" id="SSF50129">
    <property type="entry name" value="GroES-like"/>
    <property type="match status" value="1"/>
</dbReference>
<evidence type="ECO:0000259" key="6">
    <source>
        <dbReference type="SMART" id="SM00829"/>
    </source>
</evidence>
<dbReference type="InterPro" id="IPR036291">
    <property type="entry name" value="NAD(P)-bd_dom_sf"/>
</dbReference>
<dbReference type="InterPro" id="IPR020843">
    <property type="entry name" value="ER"/>
</dbReference>
<evidence type="ECO:0000256" key="3">
    <source>
        <dbReference type="ARBA" id="ARBA00022490"/>
    </source>
</evidence>
<comment type="caution">
    <text evidence="7">The sequence shown here is derived from an EMBL/GenBank/DDBJ whole genome shotgun (WGS) entry which is preliminary data.</text>
</comment>
<dbReference type="InterPro" id="IPR013154">
    <property type="entry name" value="ADH-like_N"/>
</dbReference>
<dbReference type="InterPro" id="IPR002364">
    <property type="entry name" value="Quin_OxRdtase/zeta-crystal_CS"/>
</dbReference>
<evidence type="ECO:0000256" key="2">
    <source>
        <dbReference type="ARBA" id="ARBA00011881"/>
    </source>
</evidence>
<accession>A0A9E4K7C8</accession>
<dbReference type="Pfam" id="PF08240">
    <property type="entry name" value="ADH_N"/>
    <property type="match status" value="1"/>
</dbReference>
<dbReference type="GO" id="GO:0016491">
    <property type="term" value="F:oxidoreductase activity"/>
    <property type="evidence" value="ECO:0007669"/>
    <property type="project" value="InterPro"/>
</dbReference>
<dbReference type="SUPFAM" id="SSF51735">
    <property type="entry name" value="NAD(P)-binding Rossmann-fold domains"/>
    <property type="match status" value="1"/>
</dbReference>
<protein>
    <submittedName>
        <fullName evidence="7">Zinc-dependent alcohol dehydrogenase family protein</fullName>
    </submittedName>
</protein>
<evidence type="ECO:0000256" key="1">
    <source>
        <dbReference type="ARBA" id="ARBA00004496"/>
    </source>
</evidence>
<organism evidence="7 8">
    <name type="scientific">Candidatus Thiodiazotropha lotti</name>
    <dbReference type="NCBI Taxonomy" id="2792787"/>
    <lineage>
        <taxon>Bacteria</taxon>
        <taxon>Pseudomonadati</taxon>
        <taxon>Pseudomonadota</taxon>
        <taxon>Gammaproteobacteria</taxon>
        <taxon>Chromatiales</taxon>
        <taxon>Sedimenticolaceae</taxon>
        <taxon>Candidatus Thiodiazotropha</taxon>
    </lineage>
</organism>
<dbReference type="GO" id="GO:0005737">
    <property type="term" value="C:cytoplasm"/>
    <property type="evidence" value="ECO:0007669"/>
    <property type="project" value="UniProtKB-SubCell"/>
</dbReference>
<dbReference type="GO" id="GO:0008270">
    <property type="term" value="F:zinc ion binding"/>
    <property type="evidence" value="ECO:0007669"/>
    <property type="project" value="InterPro"/>
</dbReference>
<dbReference type="InterPro" id="IPR051603">
    <property type="entry name" value="Zinc-ADH_QOR/CCCR"/>
</dbReference>
<dbReference type="EMBL" id="JAEPDI010000013">
    <property type="protein sequence ID" value="MCG7940483.1"/>
    <property type="molecule type" value="Genomic_DNA"/>
</dbReference>
<keyword evidence="3" id="KW-0963">Cytoplasm</keyword>
<comment type="subunit">
    <text evidence="2">Homotetramer.</text>
</comment>
<keyword evidence="4" id="KW-0521">NADP</keyword>
<dbReference type="PANTHER" id="PTHR44154:SF1">
    <property type="entry name" value="QUINONE OXIDOREDUCTASE"/>
    <property type="match status" value="1"/>
</dbReference>
<dbReference type="Gene3D" id="3.90.180.10">
    <property type="entry name" value="Medium-chain alcohol dehydrogenases, catalytic domain"/>
    <property type="match status" value="1"/>
</dbReference>
<dbReference type="Proteomes" id="UP000886687">
    <property type="component" value="Unassembled WGS sequence"/>
</dbReference>
<dbReference type="AlphaFoldDB" id="A0A9E4K7C8"/>
<evidence type="ECO:0000313" key="8">
    <source>
        <dbReference type="Proteomes" id="UP000886687"/>
    </source>
</evidence>